<dbReference type="GO" id="GO:0016491">
    <property type="term" value="F:oxidoreductase activity"/>
    <property type="evidence" value="ECO:0007669"/>
    <property type="project" value="UniProtKB-KW"/>
</dbReference>
<reference evidence="8 9" key="1">
    <citation type="journal article" date="2014" name="Nat. Commun.">
        <title>Multiple recent horizontal transfers of a large genomic region in cheese making fungi.</title>
        <authorList>
            <person name="Cheeseman K."/>
            <person name="Ropars J."/>
            <person name="Renault P."/>
            <person name="Dupont J."/>
            <person name="Gouzy J."/>
            <person name="Branca A."/>
            <person name="Abraham A.L."/>
            <person name="Ceppi M."/>
            <person name="Conseiller E."/>
            <person name="Debuchy R."/>
            <person name="Malagnac F."/>
            <person name="Goarin A."/>
            <person name="Silar P."/>
            <person name="Lacoste S."/>
            <person name="Sallet E."/>
            <person name="Bensimon A."/>
            <person name="Giraud T."/>
            <person name="Brygoo Y."/>
        </authorList>
    </citation>
    <scope>NUCLEOTIDE SEQUENCE [LARGE SCALE GENOMIC DNA]</scope>
    <source>
        <strain evidence="9">FM 013</strain>
    </source>
</reference>
<evidence type="ECO:0000256" key="6">
    <source>
        <dbReference type="RuleBase" id="RU361277"/>
    </source>
</evidence>
<dbReference type="InterPro" id="IPR013149">
    <property type="entry name" value="ADH-like_C"/>
</dbReference>
<dbReference type="PROSITE" id="PS00059">
    <property type="entry name" value="ADH_ZINC"/>
    <property type="match status" value="1"/>
</dbReference>
<evidence type="ECO:0000256" key="3">
    <source>
        <dbReference type="ARBA" id="ARBA00022723"/>
    </source>
</evidence>
<keyword evidence="4 6" id="KW-0862">Zinc</keyword>
<proteinExistence type="inferred from homology"/>
<evidence type="ECO:0000256" key="4">
    <source>
        <dbReference type="ARBA" id="ARBA00022833"/>
    </source>
</evidence>
<evidence type="ECO:0000313" key="8">
    <source>
        <dbReference type="EMBL" id="CRL21896.1"/>
    </source>
</evidence>
<dbReference type="STRING" id="1429867.A0A0G4P6E6"/>
<name>A0A0G4P6E6_PENC3</name>
<evidence type="ECO:0000256" key="1">
    <source>
        <dbReference type="ARBA" id="ARBA00001947"/>
    </source>
</evidence>
<evidence type="ECO:0000259" key="7">
    <source>
        <dbReference type="SMART" id="SM00829"/>
    </source>
</evidence>
<dbReference type="CDD" id="cd08278">
    <property type="entry name" value="benzyl_alcohol_DH"/>
    <property type="match status" value="1"/>
</dbReference>
<evidence type="ECO:0000256" key="2">
    <source>
        <dbReference type="ARBA" id="ARBA00008072"/>
    </source>
</evidence>
<keyword evidence="3 6" id="KW-0479">Metal-binding</keyword>
<dbReference type="FunFam" id="3.40.50.720:FF:000003">
    <property type="entry name" value="S-(hydroxymethyl)glutathione dehydrogenase"/>
    <property type="match status" value="1"/>
</dbReference>
<comment type="similarity">
    <text evidence="2 6">Belongs to the zinc-containing alcohol dehydrogenase family.</text>
</comment>
<dbReference type="PANTHER" id="PTHR43350">
    <property type="entry name" value="NAD-DEPENDENT ALCOHOL DEHYDROGENASE"/>
    <property type="match status" value="1"/>
</dbReference>
<evidence type="ECO:0000256" key="5">
    <source>
        <dbReference type="ARBA" id="ARBA00023002"/>
    </source>
</evidence>
<organism evidence="8 9">
    <name type="scientific">Penicillium camemberti (strain FM 013)</name>
    <dbReference type="NCBI Taxonomy" id="1429867"/>
    <lineage>
        <taxon>Eukaryota</taxon>
        <taxon>Fungi</taxon>
        <taxon>Dikarya</taxon>
        <taxon>Ascomycota</taxon>
        <taxon>Pezizomycotina</taxon>
        <taxon>Eurotiomycetes</taxon>
        <taxon>Eurotiomycetidae</taxon>
        <taxon>Eurotiales</taxon>
        <taxon>Aspergillaceae</taxon>
        <taxon>Penicillium</taxon>
    </lineage>
</organism>
<evidence type="ECO:0000313" key="9">
    <source>
        <dbReference type="Proteomes" id="UP000053732"/>
    </source>
</evidence>
<dbReference type="InterPro" id="IPR036291">
    <property type="entry name" value="NAD(P)-bd_dom_sf"/>
</dbReference>
<feature type="domain" description="Enoyl reductase (ER)" evidence="7">
    <location>
        <begin position="16"/>
        <end position="381"/>
    </location>
</feature>
<sequence>MSLNCQAVVSYPPEHNVPWNAKLEDVSIRDIKPDECLVEVVASGICHTDLGIASRPESIFPRVMGHESAGYLRKIGSDVPRSPMNLKEGDPVLLSIAFCGACPSCQAGHPSYCYDAYGLNFGHPGCDSYQVMAAPGQDTAAHVVGGFFGQSSLGSLAVVSANCIVSLAGIVKSREELQLFAPLGCGFQTGAGTLSNLGKAQPDDSVAIIGLGGVGLSAVMAAKIIGCRRIIAVDRIPDRLSLATELGATHVIHTGELTTSLTDAVKLATEGLGSSLTIDTTGVLSIIRESLEMTSVLGRMVLLGMAKDSLEIDMTKFKLAGKTLLGSVQGDVIPSKYILQMIEWYRAGKFPIEKLVRFYKPEDHATAVQDMRAGDTVKPIITW</sequence>
<dbReference type="Pfam" id="PF08240">
    <property type="entry name" value="ADH_N"/>
    <property type="match status" value="1"/>
</dbReference>
<dbReference type="Pfam" id="PF00107">
    <property type="entry name" value="ADH_zinc_N"/>
    <property type="match status" value="1"/>
</dbReference>
<dbReference type="EMBL" id="HG793139">
    <property type="protein sequence ID" value="CRL21896.1"/>
    <property type="molecule type" value="Genomic_DNA"/>
</dbReference>
<gene>
    <name evidence="8" type="ORF">PCAMFM013_S006g000436</name>
</gene>
<keyword evidence="9" id="KW-1185">Reference proteome</keyword>
<dbReference type="PANTHER" id="PTHR43350:SF2">
    <property type="entry name" value="GROES-LIKE ZINC-BINDING ALCOHOL DEHYDROGENASE FAMILY PROTEIN"/>
    <property type="match status" value="1"/>
</dbReference>
<dbReference type="SUPFAM" id="SSF51735">
    <property type="entry name" value="NAD(P)-binding Rossmann-fold domains"/>
    <property type="match status" value="1"/>
</dbReference>
<dbReference type="AlphaFoldDB" id="A0A0G4P6E6"/>
<protein>
    <submittedName>
        <fullName evidence="8">Alcohol dehydrogenase superfamily, zinc-containing</fullName>
    </submittedName>
</protein>
<dbReference type="InterPro" id="IPR013154">
    <property type="entry name" value="ADH-like_N"/>
</dbReference>
<dbReference type="SUPFAM" id="SSF50129">
    <property type="entry name" value="GroES-like"/>
    <property type="match status" value="1"/>
</dbReference>
<dbReference type="Proteomes" id="UP000053732">
    <property type="component" value="Unassembled WGS sequence"/>
</dbReference>
<dbReference type="Gene3D" id="3.90.180.10">
    <property type="entry name" value="Medium-chain alcohol dehydrogenases, catalytic domain"/>
    <property type="match status" value="1"/>
</dbReference>
<dbReference type="SMART" id="SM00829">
    <property type="entry name" value="PKS_ER"/>
    <property type="match status" value="1"/>
</dbReference>
<dbReference type="GO" id="GO:0008270">
    <property type="term" value="F:zinc ion binding"/>
    <property type="evidence" value="ECO:0007669"/>
    <property type="project" value="InterPro"/>
</dbReference>
<dbReference type="InterPro" id="IPR002328">
    <property type="entry name" value="ADH_Zn_CS"/>
</dbReference>
<dbReference type="InterPro" id="IPR011032">
    <property type="entry name" value="GroES-like_sf"/>
</dbReference>
<dbReference type="Gene3D" id="3.40.50.720">
    <property type="entry name" value="NAD(P)-binding Rossmann-like Domain"/>
    <property type="match status" value="1"/>
</dbReference>
<keyword evidence="5" id="KW-0560">Oxidoreductase</keyword>
<accession>A0A0G4P6E6</accession>
<dbReference type="InterPro" id="IPR020843">
    <property type="entry name" value="ER"/>
</dbReference>
<comment type="cofactor">
    <cofactor evidence="1 6">
        <name>Zn(2+)</name>
        <dbReference type="ChEBI" id="CHEBI:29105"/>
    </cofactor>
</comment>